<comment type="caution">
    <text evidence="2">The sequence shown here is derived from an EMBL/GenBank/DDBJ whole genome shotgun (WGS) entry which is preliminary data.</text>
</comment>
<reference evidence="2 3" key="1">
    <citation type="submission" date="2021-01" db="EMBL/GenBank/DDBJ databases">
        <title>Carboxyliciviraga sp.nov., isolated from coastal sediments.</title>
        <authorList>
            <person name="Lu D."/>
            <person name="Zhang T."/>
        </authorList>
    </citation>
    <scope>NUCLEOTIDE SEQUENCE [LARGE SCALE GENOMIC DNA]</scope>
    <source>
        <strain evidence="2 3">N1Y132</strain>
    </source>
</reference>
<dbReference type="Proteomes" id="UP000605676">
    <property type="component" value="Unassembled WGS sequence"/>
</dbReference>
<evidence type="ECO:0000313" key="2">
    <source>
        <dbReference type="EMBL" id="MBK3517797.1"/>
    </source>
</evidence>
<dbReference type="RefSeq" id="WP_234445790.1">
    <property type="nucleotide sequence ID" value="NZ_JAENRR010000022.1"/>
</dbReference>
<sequence length="456" mass="50949">MISYRNYIFLIVILIASSISRLEAQDNTNIFLRGVPQRTIMNPALKPTSGWYIAFPALGGVQINGSNSGFSWNDIIRPSGKGDSLMVDLDYVSTQIQDNNFFTTEATLQLLGFGFERGRSFFSLDINHKLKARANYPKALFDLRLGNWNYNGDMPINHDLSDMYVKGIDYTEIALGWSYEINEKVRIGTRIKALLGVAMVESESIDMQFITSQNSLLSLSGNASIRTNLPMDIYYDEDGYVKDVDFTNEFGAEDFLATDNLGFGIDFGGSFQITDKLHVGASLIDIGSITFSTDVTEFSTTGTYSYLGADVSDEIAGDDDDSDDYWDEVEEEFKDAFKVTDSEGDYTTNLMGSFILNADYQLKDWWSIGLLSRNYNINEFFVPEVSIATGFTHKKWLSSVLSYSMKKNAPANIGFGLAFNAGPFQIYGVTDNFDALFNLESAKYINGRIGVNLIFD</sequence>
<evidence type="ECO:0000259" key="1">
    <source>
        <dbReference type="Pfam" id="PF18990"/>
    </source>
</evidence>
<organism evidence="2 3">
    <name type="scientific">Carboxylicivirga marina</name>
    <dbReference type="NCBI Taxonomy" id="2800988"/>
    <lineage>
        <taxon>Bacteria</taxon>
        <taxon>Pseudomonadati</taxon>
        <taxon>Bacteroidota</taxon>
        <taxon>Bacteroidia</taxon>
        <taxon>Marinilabiliales</taxon>
        <taxon>Marinilabiliaceae</taxon>
        <taxon>Carboxylicivirga</taxon>
    </lineage>
</organism>
<protein>
    <recommendedName>
        <fullName evidence="1">DUF5723 domain-containing protein</fullName>
    </recommendedName>
</protein>
<gene>
    <name evidence="2" type="ORF">JIV24_10680</name>
</gene>
<keyword evidence="3" id="KW-1185">Reference proteome</keyword>
<name>A0ABS1HJG1_9BACT</name>
<feature type="domain" description="DUF5723" evidence="1">
    <location>
        <begin position="43"/>
        <end position="431"/>
    </location>
</feature>
<proteinExistence type="predicted"/>
<dbReference type="EMBL" id="JAENRR010000022">
    <property type="protein sequence ID" value="MBK3517797.1"/>
    <property type="molecule type" value="Genomic_DNA"/>
</dbReference>
<accession>A0ABS1HJG1</accession>
<dbReference type="Pfam" id="PF18990">
    <property type="entry name" value="DUF5723"/>
    <property type="match status" value="1"/>
</dbReference>
<evidence type="ECO:0000313" key="3">
    <source>
        <dbReference type="Proteomes" id="UP000605676"/>
    </source>
</evidence>
<dbReference type="InterPro" id="IPR043781">
    <property type="entry name" value="DUF5723"/>
</dbReference>